<accession>A0ABV4NHW1</accession>
<feature type="transmembrane region" description="Helical" evidence="1">
    <location>
        <begin position="21"/>
        <end position="39"/>
    </location>
</feature>
<keyword evidence="1" id="KW-0472">Membrane</keyword>
<dbReference type="RefSeq" id="WP_299579557.1">
    <property type="nucleotide sequence ID" value="NZ_JBGMEL010000001.1"/>
</dbReference>
<sequence>MHHVDTGTIAVRHRRLQRLENFIDVAYALLFVNFVLYLPSGEDMAWTKLEFGLLSLLLEHSEEVFRLFIAVGLTLVQWNLTHKLLGPVEQSNNAHTALVLLQQVVVCFYLYFAISDPKLVSISSTAGQSICLALSGFIGLAGWQYARKRGFANASLTRKEKDNVFKTATTEPIVALLTIGLAFIGPVVWSMGWLVIPLILVVIHKKIGKK</sequence>
<keyword evidence="1" id="KW-1133">Transmembrane helix</keyword>
<protein>
    <recommendedName>
        <fullName evidence="4">DUF1211 domain-containing protein</fullName>
    </recommendedName>
</protein>
<keyword evidence="3" id="KW-1185">Reference proteome</keyword>
<evidence type="ECO:0000313" key="3">
    <source>
        <dbReference type="Proteomes" id="UP001569414"/>
    </source>
</evidence>
<organism evidence="2 3">
    <name type="scientific">Microbulbifer echini</name>
    <dbReference type="NCBI Taxonomy" id="1529067"/>
    <lineage>
        <taxon>Bacteria</taxon>
        <taxon>Pseudomonadati</taxon>
        <taxon>Pseudomonadota</taxon>
        <taxon>Gammaproteobacteria</taxon>
        <taxon>Cellvibrionales</taxon>
        <taxon>Microbulbiferaceae</taxon>
        <taxon>Microbulbifer</taxon>
    </lineage>
</organism>
<feature type="transmembrane region" description="Helical" evidence="1">
    <location>
        <begin position="126"/>
        <end position="143"/>
    </location>
</feature>
<keyword evidence="1" id="KW-0812">Transmembrane</keyword>
<evidence type="ECO:0000313" key="2">
    <source>
        <dbReference type="EMBL" id="MFA0789114.1"/>
    </source>
</evidence>
<feature type="transmembrane region" description="Helical" evidence="1">
    <location>
        <begin position="190"/>
        <end position="207"/>
    </location>
</feature>
<proteinExistence type="predicted"/>
<evidence type="ECO:0008006" key="4">
    <source>
        <dbReference type="Google" id="ProtNLM"/>
    </source>
</evidence>
<comment type="caution">
    <text evidence="2">The sequence shown here is derived from an EMBL/GenBank/DDBJ whole genome shotgun (WGS) entry which is preliminary data.</text>
</comment>
<feature type="transmembrane region" description="Helical" evidence="1">
    <location>
        <begin position="93"/>
        <end position="114"/>
    </location>
</feature>
<name>A0ABV4NHW1_9GAMM</name>
<dbReference type="EMBL" id="JBGMEL010000001">
    <property type="protein sequence ID" value="MFA0789114.1"/>
    <property type="molecule type" value="Genomic_DNA"/>
</dbReference>
<reference evidence="2 3" key="1">
    <citation type="submission" date="2024-08" db="EMBL/GenBank/DDBJ databases">
        <authorList>
            <person name="Ishaq N."/>
        </authorList>
    </citation>
    <scope>NUCLEOTIDE SEQUENCE [LARGE SCALE GENOMIC DNA]</scope>
    <source>
        <strain evidence="2 3">JCM 30400</strain>
    </source>
</reference>
<evidence type="ECO:0000256" key="1">
    <source>
        <dbReference type="SAM" id="Phobius"/>
    </source>
</evidence>
<gene>
    <name evidence="2" type="ORF">ACCI51_01065</name>
</gene>
<dbReference type="Proteomes" id="UP001569414">
    <property type="component" value="Unassembled WGS sequence"/>
</dbReference>